<evidence type="ECO:0000313" key="3">
    <source>
        <dbReference type="Proteomes" id="UP001500483"/>
    </source>
</evidence>
<reference evidence="3" key="1">
    <citation type="journal article" date="2019" name="Int. J. Syst. Evol. Microbiol.">
        <title>The Global Catalogue of Microorganisms (GCM) 10K type strain sequencing project: providing services to taxonomists for standard genome sequencing and annotation.</title>
        <authorList>
            <consortium name="The Broad Institute Genomics Platform"/>
            <consortium name="The Broad Institute Genome Sequencing Center for Infectious Disease"/>
            <person name="Wu L."/>
            <person name="Ma J."/>
        </authorList>
    </citation>
    <scope>NUCLEOTIDE SEQUENCE [LARGE SCALE GENOMIC DNA]</scope>
    <source>
        <strain evidence="3">JCM 9687</strain>
    </source>
</reference>
<name>A0ABP6RXT6_9PSEU</name>
<evidence type="ECO:0000313" key="2">
    <source>
        <dbReference type="EMBL" id="GAA3362987.1"/>
    </source>
</evidence>
<comment type="caution">
    <text evidence="2">The sequence shown here is derived from an EMBL/GenBank/DDBJ whole genome shotgun (WGS) entry which is preliminary data.</text>
</comment>
<feature type="region of interest" description="Disordered" evidence="1">
    <location>
        <begin position="1"/>
        <end position="24"/>
    </location>
</feature>
<keyword evidence="3" id="KW-1185">Reference proteome</keyword>
<feature type="region of interest" description="Disordered" evidence="1">
    <location>
        <begin position="39"/>
        <end position="64"/>
    </location>
</feature>
<evidence type="ECO:0000256" key="1">
    <source>
        <dbReference type="SAM" id="MobiDB-lite"/>
    </source>
</evidence>
<accession>A0ABP6RXT6</accession>
<gene>
    <name evidence="2" type="ORF">GCM10020366_53110</name>
</gene>
<dbReference type="EMBL" id="BAAAYK010000038">
    <property type="protein sequence ID" value="GAA3362987.1"/>
    <property type="molecule type" value="Genomic_DNA"/>
</dbReference>
<protein>
    <submittedName>
        <fullName evidence="2">Uncharacterized protein</fullName>
    </submittedName>
</protein>
<organism evidence="2 3">
    <name type="scientific">Saccharopolyspora gregorii</name>
    <dbReference type="NCBI Taxonomy" id="33914"/>
    <lineage>
        <taxon>Bacteria</taxon>
        <taxon>Bacillati</taxon>
        <taxon>Actinomycetota</taxon>
        <taxon>Actinomycetes</taxon>
        <taxon>Pseudonocardiales</taxon>
        <taxon>Pseudonocardiaceae</taxon>
        <taxon>Saccharopolyspora</taxon>
    </lineage>
</organism>
<sequence>MLTSSSALLNDAVNDTGNSTDPTVELDHSQLRFRGDLASRVHPGGLRADGPLTRPRPRSDWPWRHGAVRHRNTRDKALRANKQSALAASIVVLAKMMDRPLAAATASMLGRKFMVRIETTMQSRDFPAHAYVPGARAQD</sequence>
<proteinExistence type="predicted"/>
<feature type="compositionally biased region" description="Polar residues" evidence="1">
    <location>
        <begin position="1"/>
        <end position="22"/>
    </location>
</feature>
<dbReference type="Proteomes" id="UP001500483">
    <property type="component" value="Unassembled WGS sequence"/>
</dbReference>